<dbReference type="InterPro" id="IPR051110">
    <property type="entry name" value="Ly-6/neurotoxin-like_GPI-ap"/>
</dbReference>
<comment type="subcellular location">
    <subcellularLocation>
        <location evidence="1">Cell membrane</location>
    </subcellularLocation>
</comment>
<evidence type="ECO:0000313" key="9">
    <source>
        <dbReference type="Proteomes" id="UP000297703"/>
    </source>
</evidence>
<proteinExistence type="predicted"/>
<keyword evidence="4" id="KW-0472">Membrane</keyword>
<keyword evidence="2" id="KW-1003">Cell membrane</keyword>
<dbReference type="PANTHER" id="PTHR16983">
    <property type="entry name" value="UPAR/LY6 DOMAIN-CONTAINING PROTEIN"/>
    <property type="match status" value="1"/>
</dbReference>
<evidence type="ECO:0000256" key="2">
    <source>
        <dbReference type="ARBA" id="ARBA00022475"/>
    </source>
</evidence>
<dbReference type="EMBL" id="QXTE01000223">
    <property type="protein sequence ID" value="TFK01566.1"/>
    <property type="molecule type" value="Genomic_DNA"/>
</dbReference>
<accession>A0A4D9DUR9</accession>
<keyword evidence="5" id="KW-0325">Glycoprotein</keyword>
<dbReference type="SUPFAM" id="SSF57302">
    <property type="entry name" value="Snake toxin-like"/>
    <property type="match status" value="1"/>
</dbReference>
<feature type="region of interest" description="Disordered" evidence="6">
    <location>
        <begin position="1"/>
        <end position="28"/>
    </location>
</feature>
<evidence type="ECO:0000256" key="1">
    <source>
        <dbReference type="ARBA" id="ARBA00004236"/>
    </source>
</evidence>
<gene>
    <name evidence="8" type="ORF">DR999_PMT16199</name>
</gene>
<dbReference type="Pfam" id="PF00087">
    <property type="entry name" value="Toxin_TOLIP"/>
    <property type="match status" value="1"/>
</dbReference>
<feature type="domain" description="UPAR/Ly6" evidence="7">
    <location>
        <begin position="97"/>
        <end position="184"/>
    </location>
</feature>
<evidence type="ECO:0000259" key="7">
    <source>
        <dbReference type="SMART" id="SM00134"/>
    </source>
</evidence>
<sequence>MGRPSAAHTLPLFGDAPPSTARNDTAAAGMPLTAPCSSHGDSGLIARQLMHQERIKFQQENAQARQCYGGGGDKCEMPTQCAPPDKYCVKTLTSHALQCYTCLEPMSAPLCMTISNCSTDDIVCKTVMYSREEVYPFVGDSTVVKGCAQKCIPSDVDEIGSSRPTFCCNSDLCNQDGAVSIQISYVVMGISASFLCVLLRTGL</sequence>
<dbReference type="OrthoDB" id="9900838at2759"/>
<keyword evidence="9" id="KW-1185">Reference proteome</keyword>
<dbReference type="PROSITE" id="PS00983">
    <property type="entry name" value="LY6_UPAR"/>
    <property type="match status" value="1"/>
</dbReference>
<dbReference type="InterPro" id="IPR035076">
    <property type="entry name" value="Toxin/TOLIP"/>
</dbReference>
<reference evidence="8 9" key="2">
    <citation type="submission" date="2019-04" db="EMBL/GenBank/DDBJ databases">
        <title>The genome sequence of big-headed turtle.</title>
        <authorList>
            <person name="Gong S."/>
        </authorList>
    </citation>
    <scope>NUCLEOTIDE SEQUENCE [LARGE SCALE GENOMIC DNA]</scope>
    <source>
        <strain evidence="8">DO16091913</strain>
        <tissue evidence="8">Muscle</tissue>
    </source>
</reference>
<reference evidence="8 9" key="1">
    <citation type="submission" date="2019-04" db="EMBL/GenBank/DDBJ databases">
        <title>Draft genome of the big-headed turtle Platysternon megacephalum.</title>
        <authorList>
            <person name="Gong S."/>
        </authorList>
    </citation>
    <scope>NUCLEOTIDE SEQUENCE [LARGE SCALE GENOMIC DNA]</scope>
    <source>
        <strain evidence="8">DO16091913</strain>
        <tissue evidence="8">Muscle</tissue>
    </source>
</reference>
<dbReference type="FunFam" id="2.10.60.10:FF:000003">
    <property type="entry name" value="lymphocyte antigen 6E isoform X1"/>
    <property type="match status" value="1"/>
</dbReference>
<name>A0A4D9DUR9_9SAUR</name>
<dbReference type="PANTHER" id="PTHR16983:SF16">
    <property type="entry name" value="UPAR_LY6 DOMAIN-CONTAINING PROTEIN"/>
    <property type="match status" value="1"/>
</dbReference>
<comment type="caution">
    <text evidence="8">The sequence shown here is derived from an EMBL/GenBank/DDBJ whole genome shotgun (WGS) entry which is preliminary data.</text>
</comment>
<dbReference type="STRING" id="55544.A0A4D9DUR9"/>
<dbReference type="Proteomes" id="UP000297703">
    <property type="component" value="Unassembled WGS sequence"/>
</dbReference>
<evidence type="ECO:0000256" key="5">
    <source>
        <dbReference type="ARBA" id="ARBA00023180"/>
    </source>
</evidence>
<dbReference type="SMART" id="SM00134">
    <property type="entry name" value="LU"/>
    <property type="match status" value="1"/>
</dbReference>
<evidence type="ECO:0000313" key="8">
    <source>
        <dbReference type="EMBL" id="TFK01566.1"/>
    </source>
</evidence>
<dbReference type="GO" id="GO:0005886">
    <property type="term" value="C:plasma membrane"/>
    <property type="evidence" value="ECO:0007669"/>
    <property type="project" value="UniProtKB-SubCell"/>
</dbReference>
<protein>
    <submittedName>
        <fullName evidence="8">Chromatin accessibility complex protein 1</fullName>
    </submittedName>
</protein>
<evidence type="ECO:0000256" key="4">
    <source>
        <dbReference type="ARBA" id="ARBA00023136"/>
    </source>
</evidence>
<dbReference type="InterPro" id="IPR016054">
    <property type="entry name" value="LY6_UPA_recep-like"/>
</dbReference>
<dbReference type="InterPro" id="IPR045860">
    <property type="entry name" value="Snake_toxin-like_sf"/>
</dbReference>
<dbReference type="Gene3D" id="2.10.60.10">
    <property type="entry name" value="CD59"/>
    <property type="match status" value="1"/>
</dbReference>
<keyword evidence="3" id="KW-0732">Signal</keyword>
<evidence type="ECO:0000256" key="3">
    <source>
        <dbReference type="ARBA" id="ARBA00022729"/>
    </source>
</evidence>
<evidence type="ECO:0000256" key="6">
    <source>
        <dbReference type="SAM" id="MobiDB-lite"/>
    </source>
</evidence>
<dbReference type="InterPro" id="IPR018363">
    <property type="entry name" value="CD59_antigen_CS"/>
</dbReference>
<dbReference type="GO" id="GO:0030154">
    <property type="term" value="P:cell differentiation"/>
    <property type="evidence" value="ECO:0007669"/>
    <property type="project" value="UniProtKB-ARBA"/>
</dbReference>
<dbReference type="AlphaFoldDB" id="A0A4D9DUR9"/>
<organism evidence="8 9">
    <name type="scientific">Platysternon megacephalum</name>
    <name type="common">big-headed turtle</name>
    <dbReference type="NCBI Taxonomy" id="55544"/>
    <lineage>
        <taxon>Eukaryota</taxon>
        <taxon>Metazoa</taxon>
        <taxon>Chordata</taxon>
        <taxon>Craniata</taxon>
        <taxon>Vertebrata</taxon>
        <taxon>Euteleostomi</taxon>
        <taxon>Archelosauria</taxon>
        <taxon>Testudinata</taxon>
        <taxon>Testudines</taxon>
        <taxon>Cryptodira</taxon>
        <taxon>Durocryptodira</taxon>
        <taxon>Testudinoidea</taxon>
        <taxon>Platysternidae</taxon>
        <taxon>Platysternon</taxon>
    </lineage>
</organism>